<accession>A0A319EG03</accession>
<dbReference type="PRINTS" id="PR00419">
    <property type="entry name" value="ADXRDTASE"/>
</dbReference>
<dbReference type="InterPro" id="IPR000960">
    <property type="entry name" value="Flavin_mOase"/>
</dbReference>
<dbReference type="VEuPathDB" id="FungiDB:BO78DRAFT_324581"/>
<gene>
    <name evidence="5" type="ORF">BO78DRAFT_324581</name>
</gene>
<dbReference type="PANTHER" id="PTHR23023">
    <property type="entry name" value="DIMETHYLANILINE MONOOXYGENASE"/>
    <property type="match status" value="1"/>
</dbReference>
<evidence type="ECO:0000256" key="2">
    <source>
        <dbReference type="ARBA" id="ARBA00022827"/>
    </source>
</evidence>
<dbReference type="EMBL" id="KZ826391">
    <property type="protein sequence ID" value="PYI02684.1"/>
    <property type="molecule type" value="Genomic_DNA"/>
</dbReference>
<keyword evidence="3" id="KW-0560">Oxidoreductase</keyword>
<sequence length="473" mass="52990">MSPRYRRVAIIGTGPCGLSAVKALQDENTFDTIRVFERRDRVGGIWHYDPTPDPFRAPNTPSQSSNEIPTALPQFTPPQPEDTSARTGIYPHLDSNVGAKTMAFTHTPFPAINSATSIKQFGPSNATRPFRVVANYLEDLFIPYLHLVSLNTTVESVQKTGHEWTLTLRKTNQLYRNILQDYWWTETFDAVIVASGHYNEPSIPSIPGLSTTATTHPHAFEHAKAFRHPDNYINKRVLVVGGNISAADLVTELHALVSGPLYLSQRGSNPALENAWSLPNVQRKPTISRLEPTPSSNNNNNNSTVTAHFTDGTTLTLDRIIFATGYTASYPFLTPNPVTANNRVAGFYQHIFRISDPSLALVGQVRAGLSFRVYEYQAVAVARYFAGRTKELPSEAEQDRWEYERLKSKGNGVAFHEIKPDFRGYFDVLLNIAGEGARLPPFEERWADEAFEILKAKEEFWRRLKGVEGRAKL</sequence>
<feature type="region of interest" description="Disordered" evidence="4">
    <location>
        <begin position="49"/>
        <end position="84"/>
    </location>
</feature>
<dbReference type="GO" id="GO:0016491">
    <property type="term" value="F:oxidoreductase activity"/>
    <property type="evidence" value="ECO:0007669"/>
    <property type="project" value="UniProtKB-KW"/>
</dbReference>
<feature type="region of interest" description="Disordered" evidence="4">
    <location>
        <begin position="286"/>
        <end position="305"/>
    </location>
</feature>
<organism evidence="5 6">
    <name type="scientific">Aspergillus sclerotiicarbonarius (strain CBS 121057 / IBT 28362)</name>
    <dbReference type="NCBI Taxonomy" id="1448318"/>
    <lineage>
        <taxon>Eukaryota</taxon>
        <taxon>Fungi</taxon>
        <taxon>Dikarya</taxon>
        <taxon>Ascomycota</taxon>
        <taxon>Pezizomycotina</taxon>
        <taxon>Eurotiomycetes</taxon>
        <taxon>Eurotiomycetidae</taxon>
        <taxon>Eurotiales</taxon>
        <taxon>Aspergillaceae</taxon>
        <taxon>Aspergillus</taxon>
        <taxon>Aspergillus subgen. Circumdati</taxon>
    </lineage>
</organism>
<evidence type="ECO:0000256" key="3">
    <source>
        <dbReference type="ARBA" id="ARBA00023002"/>
    </source>
</evidence>
<dbReference type="Pfam" id="PF13450">
    <property type="entry name" value="NAD_binding_8"/>
    <property type="match status" value="1"/>
</dbReference>
<dbReference type="SUPFAM" id="SSF51905">
    <property type="entry name" value="FAD/NAD(P)-binding domain"/>
    <property type="match status" value="2"/>
</dbReference>
<protein>
    <submittedName>
        <fullName evidence="5">FAD/NAD(P)-binding domain-containing protein</fullName>
    </submittedName>
</protein>
<dbReference type="PIRSF" id="PIRSF000332">
    <property type="entry name" value="FMO"/>
    <property type="match status" value="1"/>
</dbReference>
<dbReference type="GO" id="GO:0050661">
    <property type="term" value="F:NADP binding"/>
    <property type="evidence" value="ECO:0007669"/>
    <property type="project" value="InterPro"/>
</dbReference>
<evidence type="ECO:0000313" key="6">
    <source>
        <dbReference type="Proteomes" id="UP000248423"/>
    </source>
</evidence>
<dbReference type="InterPro" id="IPR050346">
    <property type="entry name" value="FMO-like"/>
</dbReference>
<dbReference type="STRING" id="1448318.A0A319EG03"/>
<keyword evidence="1" id="KW-0285">Flavoprotein</keyword>
<name>A0A319EG03_ASPSB</name>
<feature type="compositionally biased region" description="Polar residues" evidence="4">
    <location>
        <begin position="59"/>
        <end position="68"/>
    </location>
</feature>
<evidence type="ECO:0000256" key="4">
    <source>
        <dbReference type="SAM" id="MobiDB-lite"/>
    </source>
</evidence>
<dbReference type="Gene3D" id="3.50.50.60">
    <property type="entry name" value="FAD/NAD(P)-binding domain"/>
    <property type="match status" value="2"/>
</dbReference>
<evidence type="ECO:0000256" key="1">
    <source>
        <dbReference type="ARBA" id="ARBA00022630"/>
    </source>
</evidence>
<dbReference type="GO" id="GO:0050660">
    <property type="term" value="F:flavin adenine dinucleotide binding"/>
    <property type="evidence" value="ECO:0007669"/>
    <property type="project" value="InterPro"/>
</dbReference>
<evidence type="ECO:0000313" key="5">
    <source>
        <dbReference type="EMBL" id="PYI02684.1"/>
    </source>
</evidence>
<keyword evidence="2" id="KW-0274">FAD</keyword>
<dbReference type="Pfam" id="PF13738">
    <property type="entry name" value="Pyr_redox_3"/>
    <property type="match status" value="1"/>
</dbReference>
<proteinExistence type="predicted"/>
<dbReference type="InterPro" id="IPR036188">
    <property type="entry name" value="FAD/NAD-bd_sf"/>
</dbReference>
<keyword evidence="6" id="KW-1185">Reference proteome</keyword>
<dbReference type="AlphaFoldDB" id="A0A319EG03"/>
<dbReference type="Proteomes" id="UP000248423">
    <property type="component" value="Unassembled WGS sequence"/>
</dbReference>
<reference evidence="5 6" key="1">
    <citation type="submission" date="2018-02" db="EMBL/GenBank/DDBJ databases">
        <title>The genomes of Aspergillus section Nigri reveals drivers in fungal speciation.</title>
        <authorList>
            <consortium name="DOE Joint Genome Institute"/>
            <person name="Vesth T.C."/>
            <person name="Nybo J."/>
            <person name="Theobald S."/>
            <person name="Brandl J."/>
            <person name="Frisvad J.C."/>
            <person name="Nielsen K.F."/>
            <person name="Lyhne E.K."/>
            <person name="Kogle M.E."/>
            <person name="Kuo A."/>
            <person name="Riley R."/>
            <person name="Clum A."/>
            <person name="Nolan M."/>
            <person name="Lipzen A."/>
            <person name="Salamov A."/>
            <person name="Henrissat B."/>
            <person name="Wiebenga A."/>
            <person name="De vries R.P."/>
            <person name="Grigoriev I.V."/>
            <person name="Mortensen U.H."/>
            <person name="Andersen M.R."/>
            <person name="Baker S.E."/>
        </authorList>
    </citation>
    <scope>NUCLEOTIDE SEQUENCE [LARGE SCALE GENOMIC DNA]</scope>
    <source>
        <strain evidence="5 6">CBS 121057</strain>
    </source>
</reference>
<dbReference type="OrthoDB" id="66881at2759"/>